<reference evidence="3 4" key="1">
    <citation type="journal article" date="2015" name="Genome Biol. Evol.">
        <title>Phylogenomic analyses indicate that early fungi evolved digesting cell walls of algal ancestors of land plants.</title>
        <authorList>
            <person name="Chang Y."/>
            <person name="Wang S."/>
            <person name="Sekimoto S."/>
            <person name="Aerts A.L."/>
            <person name="Choi C."/>
            <person name="Clum A."/>
            <person name="LaButti K.M."/>
            <person name="Lindquist E.A."/>
            <person name="Yee Ngan C."/>
            <person name="Ohm R.A."/>
            <person name="Salamov A.A."/>
            <person name="Grigoriev I.V."/>
            <person name="Spatafora J.W."/>
            <person name="Berbee M.L."/>
        </authorList>
    </citation>
    <scope>NUCLEOTIDE SEQUENCE [LARGE SCALE GENOMIC DNA]</scope>
    <source>
        <strain evidence="3 4">JEL478</strain>
    </source>
</reference>
<protein>
    <submittedName>
        <fullName evidence="3">Uncharacterized protein</fullName>
    </submittedName>
</protein>
<dbReference type="Proteomes" id="UP000070544">
    <property type="component" value="Unassembled WGS sequence"/>
</dbReference>
<evidence type="ECO:0000256" key="2">
    <source>
        <dbReference type="SAM" id="Phobius"/>
    </source>
</evidence>
<feature type="compositionally biased region" description="Basic and acidic residues" evidence="1">
    <location>
        <begin position="225"/>
        <end position="235"/>
    </location>
</feature>
<feature type="compositionally biased region" description="Basic and acidic residues" evidence="1">
    <location>
        <begin position="355"/>
        <end position="365"/>
    </location>
</feature>
<feature type="transmembrane region" description="Helical" evidence="2">
    <location>
        <begin position="170"/>
        <end position="191"/>
    </location>
</feature>
<keyword evidence="2" id="KW-0472">Membrane</keyword>
<evidence type="ECO:0000256" key="1">
    <source>
        <dbReference type="SAM" id="MobiDB-lite"/>
    </source>
</evidence>
<gene>
    <name evidence="3" type="ORF">M427DRAFT_155286</name>
</gene>
<dbReference type="OrthoDB" id="2179366at2759"/>
<keyword evidence="2" id="KW-0812">Transmembrane</keyword>
<feature type="transmembrane region" description="Helical" evidence="2">
    <location>
        <begin position="138"/>
        <end position="164"/>
    </location>
</feature>
<dbReference type="AlphaFoldDB" id="A0A139AFP7"/>
<keyword evidence="4" id="KW-1185">Reference proteome</keyword>
<organism evidence="3 4">
    <name type="scientific">Gonapodya prolifera (strain JEL478)</name>
    <name type="common">Monoblepharis prolifera</name>
    <dbReference type="NCBI Taxonomy" id="1344416"/>
    <lineage>
        <taxon>Eukaryota</taxon>
        <taxon>Fungi</taxon>
        <taxon>Fungi incertae sedis</taxon>
        <taxon>Chytridiomycota</taxon>
        <taxon>Chytridiomycota incertae sedis</taxon>
        <taxon>Monoblepharidomycetes</taxon>
        <taxon>Monoblepharidales</taxon>
        <taxon>Gonapodyaceae</taxon>
        <taxon>Gonapodya</taxon>
    </lineage>
</organism>
<name>A0A139AFP7_GONPJ</name>
<dbReference type="EMBL" id="KQ965761">
    <property type="protein sequence ID" value="KXS15580.1"/>
    <property type="molecule type" value="Genomic_DNA"/>
</dbReference>
<proteinExistence type="predicted"/>
<feature type="transmembrane region" description="Helical" evidence="2">
    <location>
        <begin position="83"/>
        <end position="104"/>
    </location>
</feature>
<feature type="region of interest" description="Disordered" evidence="1">
    <location>
        <begin position="225"/>
        <end position="252"/>
    </location>
</feature>
<feature type="region of interest" description="Disordered" evidence="1">
    <location>
        <begin position="346"/>
        <end position="370"/>
    </location>
</feature>
<keyword evidence="2" id="KW-1133">Transmembrane helix</keyword>
<evidence type="ECO:0000313" key="4">
    <source>
        <dbReference type="Proteomes" id="UP000070544"/>
    </source>
</evidence>
<feature type="transmembrane region" description="Helical" evidence="2">
    <location>
        <begin position="57"/>
        <end position="77"/>
    </location>
</feature>
<evidence type="ECO:0000313" key="3">
    <source>
        <dbReference type="EMBL" id="KXS15580.1"/>
    </source>
</evidence>
<accession>A0A139AFP7</accession>
<sequence length="386" mass="42173">MSTPIPVSPVSAIPDYLRAYSLGWSPWAAVSVAIVYLLAALWLGFTIGRLGNGTVLATRLVLFCAARIGAYAVRALLPSRFSPVLYIVYWSLFVTGNGLYVSAWNATIFEWVDRVFAAGLGLVTTSDEAVVWNNRLKWFLAAIEVVILAGVALGVTSVCVRFTGGPNIQGHAIVLFIAIAFTCGTGVIGFTQVGGLSSPEKLLGWSKELMNREFEMRRIRDAAEQQRADVEHEEGSSSGMSGSTAHVSGWNQRGRRPREDAFLFLDAARRLRKIIMFRLVPSGLLFSARLVYQPFTVPEDRVKEPAYAEPPYYVLVVGLELAALGVLSVPWDALSFLEVPRLRDRLSGSSGAPDRNIKGQTDRRGVSGVPLVESTGEYPMHIPPAR</sequence>
<feature type="transmembrane region" description="Helical" evidence="2">
    <location>
        <begin position="24"/>
        <end position="45"/>
    </location>
</feature>